<evidence type="ECO:0000256" key="2">
    <source>
        <dbReference type="ARBA" id="ARBA00022475"/>
    </source>
</evidence>
<dbReference type="GO" id="GO:0005886">
    <property type="term" value="C:plasma membrane"/>
    <property type="evidence" value="ECO:0007669"/>
    <property type="project" value="UniProtKB-SubCell"/>
</dbReference>
<comment type="subcellular location">
    <subcellularLocation>
        <location evidence="1">Cell membrane</location>
        <topology evidence="1">Multi-pass membrane protein</topology>
    </subcellularLocation>
</comment>
<dbReference type="Proteomes" id="UP000752292">
    <property type="component" value="Unassembled WGS sequence"/>
</dbReference>
<evidence type="ECO:0000313" key="7">
    <source>
        <dbReference type="EMBL" id="MBI4252091.1"/>
    </source>
</evidence>
<keyword evidence="4 6" id="KW-1133">Transmembrane helix</keyword>
<keyword evidence="3 6" id="KW-0812">Transmembrane</keyword>
<evidence type="ECO:0000256" key="1">
    <source>
        <dbReference type="ARBA" id="ARBA00004651"/>
    </source>
</evidence>
<evidence type="ECO:0000313" key="8">
    <source>
        <dbReference type="Proteomes" id="UP000752292"/>
    </source>
</evidence>
<reference evidence="7" key="1">
    <citation type="submission" date="2020-07" db="EMBL/GenBank/DDBJ databases">
        <title>Huge and variable diversity of episymbiotic CPR bacteria and DPANN archaea in groundwater ecosystems.</title>
        <authorList>
            <person name="He C.Y."/>
            <person name="Keren R."/>
            <person name="Whittaker M."/>
            <person name="Farag I.F."/>
            <person name="Doudna J."/>
            <person name="Cate J.H.D."/>
            <person name="Banfield J.F."/>
        </authorList>
    </citation>
    <scope>NUCLEOTIDE SEQUENCE</scope>
    <source>
        <strain evidence="7">NC_groundwater_1370_Ag_S-0.2um_69_93</strain>
    </source>
</reference>
<accession>A0A932ZVF7</accession>
<sequence>MAHSHSQHDAHHVNYMAIFWWLLALTILEIAAGYPAAGASYPQLLKGFLLVIMALTKAVLVAMYFMHLRFEKVALGYIAMIPLVLCVFVVLMTMPDF</sequence>
<name>A0A932ZVF7_UNCTE</name>
<keyword evidence="5 6" id="KW-0472">Membrane</keyword>
<dbReference type="InterPro" id="IPR005171">
    <property type="entry name" value="Cyt_c_oxidase_su4_prok"/>
</dbReference>
<proteinExistence type="predicted"/>
<dbReference type="EMBL" id="JACQRX010000284">
    <property type="protein sequence ID" value="MBI4252091.1"/>
    <property type="molecule type" value="Genomic_DNA"/>
</dbReference>
<gene>
    <name evidence="7" type="ORF">HY618_06485</name>
</gene>
<protein>
    <submittedName>
        <fullName evidence="7">Cytochrome C oxidase subunit IV family protein</fullName>
    </submittedName>
</protein>
<evidence type="ECO:0000256" key="6">
    <source>
        <dbReference type="SAM" id="Phobius"/>
    </source>
</evidence>
<comment type="caution">
    <text evidence="7">The sequence shown here is derived from an EMBL/GenBank/DDBJ whole genome shotgun (WGS) entry which is preliminary data.</text>
</comment>
<feature type="transmembrane region" description="Helical" evidence="6">
    <location>
        <begin position="12"/>
        <end position="32"/>
    </location>
</feature>
<dbReference type="AlphaFoldDB" id="A0A932ZVF7"/>
<feature type="transmembrane region" description="Helical" evidence="6">
    <location>
        <begin position="73"/>
        <end position="94"/>
    </location>
</feature>
<evidence type="ECO:0000256" key="4">
    <source>
        <dbReference type="ARBA" id="ARBA00022989"/>
    </source>
</evidence>
<evidence type="ECO:0000256" key="3">
    <source>
        <dbReference type="ARBA" id="ARBA00022692"/>
    </source>
</evidence>
<organism evidence="7 8">
    <name type="scientific">Tectimicrobiota bacterium</name>
    <dbReference type="NCBI Taxonomy" id="2528274"/>
    <lineage>
        <taxon>Bacteria</taxon>
        <taxon>Pseudomonadati</taxon>
        <taxon>Nitrospinota/Tectimicrobiota group</taxon>
        <taxon>Candidatus Tectimicrobiota</taxon>
    </lineage>
</organism>
<evidence type="ECO:0000256" key="5">
    <source>
        <dbReference type="ARBA" id="ARBA00023136"/>
    </source>
</evidence>
<keyword evidence="2" id="KW-1003">Cell membrane</keyword>
<dbReference type="Pfam" id="PF03626">
    <property type="entry name" value="COX4_pro"/>
    <property type="match status" value="1"/>
</dbReference>
<feature type="transmembrane region" description="Helical" evidence="6">
    <location>
        <begin position="44"/>
        <end position="66"/>
    </location>
</feature>